<dbReference type="EMBL" id="RZNC01000001">
    <property type="protein sequence ID" value="RWZ67863.1"/>
    <property type="molecule type" value="Genomic_DNA"/>
</dbReference>
<dbReference type="Gene3D" id="3.30.460.10">
    <property type="entry name" value="Beta Polymerase, domain 2"/>
    <property type="match status" value="1"/>
</dbReference>
<dbReference type="Proteomes" id="UP000288603">
    <property type="component" value="Unassembled WGS sequence"/>
</dbReference>
<feature type="region of interest" description="Disordered" evidence="1">
    <location>
        <begin position="108"/>
        <end position="127"/>
    </location>
</feature>
<dbReference type="InterPro" id="IPR043519">
    <property type="entry name" value="NT_sf"/>
</dbReference>
<organism evidence="3 4">
    <name type="scientific">Labedella populi</name>
    <dbReference type="NCBI Taxonomy" id="2498850"/>
    <lineage>
        <taxon>Bacteria</taxon>
        <taxon>Bacillati</taxon>
        <taxon>Actinomycetota</taxon>
        <taxon>Actinomycetes</taxon>
        <taxon>Micrococcales</taxon>
        <taxon>Microbacteriaceae</taxon>
        <taxon>Labedella</taxon>
    </lineage>
</organism>
<comment type="caution">
    <text evidence="3">The sequence shown here is derived from an EMBL/GenBank/DDBJ whole genome shotgun (WGS) entry which is preliminary data.</text>
</comment>
<protein>
    <recommendedName>
        <fullName evidence="2">Polymerase nucleotidyl transferase domain-containing protein</fullName>
    </recommendedName>
</protein>
<keyword evidence="4" id="KW-1185">Reference proteome</keyword>
<dbReference type="InterPro" id="IPR002934">
    <property type="entry name" value="Polymerase_NTP_transf_dom"/>
</dbReference>
<feature type="compositionally biased region" description="Low complexity" evidence="1">
    <location>
        <begin position="117"/>
        <end position="127"/>
    </location>
</feature>
<evidence type="ECO:0000256" key="1">
    <source>
        <dbReference type="SAM" id="MobiDB-lite"/>
    </source>
</evidence>
<reference evidence="3 4" key="1">
    <citation type="submission" date="2018-12" db="EMBL/GenBank/DDBJ databases">
        <authorList>
            <person name="Li F."/>
        </authorList>
    </citation>
    <scope>NUCLEOTIDE SEQUENCE [LARGE SCALE GENOMIC DNA]</scope>
    <source>
        <strain evidence="3 4">8H24J-4-2</strain>
    </source>
</reference>
<evidence type="ECO:0000313" key="3">
    <source>
        <dbReference type="EMBL" id="RWZ67863.1"/>
    </source>
</evidence>
<proteinExistence type="predicted"/>
<dbReference type="SUPFAM" id="SSF81301">
    <property type="entry name" value="Nucleotidyltransferase"/>
    <property type="match status" value="1"/>
</dbReference>
<dbReference type="AlphaFoldDB" id="A0A3S3ZYS9"/>
<sequence>MIIVGSAALGDWKPGRSDVDLVMVVDRRLTSAELTIAAQVHAETKRSRPVDGIYFTEQQLIDGLLDVPAWELMTPGKAAQTVQVGAFPDAYDKWVPAGKTLVEKLSGSAAGGGGGACAAPGSSGEAM</sequence>
<dbReference type="CDD" id="cd05403">
    <property type="entry name" value="NT_KNTase_like"/>
    <property type="match status" value="1"/>
</dbReference>
<evidence type="ECO:0000259" key="2">
    <source>
        <dbReference type="Pfam" id="PF01909"/>
    </source>
</evidence>
<feature type="domain" description="Polymerase nucleotidyl transferase" evidence="2">
    <location>
        <begin position="2"/>
        <end position="51"/>
    </location>
</feature>
<dbReference type="GO" id="GO:0016779">
    <property type="term" value="F:nucleotidyltransferase activity"/>
    <property type="evidence" value="ECO:0007669"/>
    <property type="project" value="InterPro"/>
</dbReference>
<evidence type="ECO:0000313" key="4">
    <source>
        <dbReference type="Proteomes" id="UP000288603"/>
    </source>
</evidence>
<accession>A0A3S3ZYS9</accession>
<dbReference type="Pfam" id="PF01909">
    <property type="entry name" value="NTP_transf_2"/>
    <property type="match status" value="1"/>
</dbReference>
<name>A0A3S3ZYS9_9MICO</name>
<gene>
    <name evidence="3" type="ORF">ELQ92_00910</name>
</gene>